<dbReference type="Gene3D" id="3.30.160.60">
    <property type="entry name" value="Classic Zinc Finger"/>
    <property type="match status" value="2"/>
</dbReference>
<dbReference type="STRING" id="1220926.S2J904"/>
<dbReference type="EMBL" id="KE123996">
    <property type="protein sequence ID" value="EPB86129.1"/>
    <property type="molecule type" value="Genomic_DNA"/>
</dbReference>
<dbReference type="OrthoDB" id="2202020at2759"/>
<dbReference type="InterPro" id="IPR013087">
    <property type="entry name" value="Znf_C2H2_type"/>
</dbReference>
<keyword evidence="4" id="KW-0862">Zinc</keyword>
<feature type="domain" description="C2H2-type" evidence="6">
    <location>
        <begin position="72"/>
        <end position="100"/>
    </location>
</feature>
<feature type="domain" description="C2H2-type" evidence="6">
    <location>
        <begin position="301"/>
        <end position="324"/>
    </location>
</feature>
<evidence type="ECO:0000256" key="1">
    <source>
        <dbReference type="ARBA" id="ARBA00022723"/>
    </source>
</evidence>
<keyword evidence="3 5" id="KW-0863">Zinc-finger</keyword>
<feature type="domain" description="C2H2-type" evidence="6">
    <location>
        <begin position="119"/>
        <end position="142"/>
    </location>
</feature>
<sequence length="420" mass="49436">MKLRDRQKRVSVDIKQEDCKPDLTLIGISSSTVHESSTWSRGIKQEDTKNCSSLLQQTGKLTDEFEGKSYYYRCDICRKKMPNLKSVIEHRKSVHNIKRRCLLKIKDINIEPDIHDPNFYCKSCEVDYSSRNSYRNHLRFAHYMVLKAISSCKSRQNTISPDPDDPNLYCRACDHTYANRETYKFHCRYRHGMASVKLAKQSFFSNDIIDTYCELCDVRLARKISYKRHLFAIHKLDWRQIHQEPRDILPDVSDPNFYCCACQKKLANKYSFKTHLMLAHAIYQSAPKKTSLQPDIDDPNYNCRVCQKSYRTGALYRAHVRIVHQMALSPSRAKVNPGKFPDLNDPHYYCSVCKKSWISRKRYRAHCKFTHFMTLPSHIIANSNAVIDINHPEHYCTQCERSYSNKRAFKTHLNKIHDIW</sequence>
<feature type="domain" description="C2H2-type" evidence="6">
    <location>
        <begin position="348"/>
        <end position="376"/>
    </location>
</feature>
<evidence type="ECO:0000256" key="5">
    <source>
        <dbReference type="PROSITE-ProRule" id="PRU00042"/>
    </source>
</evidence>
<reference evidence="8" key="1">
    <citation type="submission" date="2013-05" db="EMBL/GenBank/DDBJ databases">
        <title>The Genome sequence of Mucor circinelloides f. circinelloides 1006PhL.</title>
        <authorList>
            <consortium name="The Broad Institute Genomics Platform"/>
            <person name="Cuomo C."/>
            <person name="Earl A."/>
            <person name="Findley K."/>
            <person name="Lee S.C."/>
            <person name="Walker B."/>
            <person name="Young S."/>
            <person name="Zeng Q."/>
            <person name="Gargeya S."/>
            <person name="Fitzgerald M."/>
            <person name="Haas B."/>
            <person name="Abouelleil A."/>
            <person name="Allen A.W."/>
            <person name="Alvarado L."/>
            <person name="Arachchi H.M."/>
            <person name="Berlin A.M."/>
            <person name="Chapman S.B."/>
            <person name="Gainer-Dewar J."/>
            <person name="Goldberg J."/>
            <person name="Griggs A."/>
            <person name="Gujja S."/>
            <person name="Hansen M."/>
            <person name="Howarth C."/>
            <person name="Imamovic A."/>
            <person name="Ireland A."/>
            <person name="Larimer J."/>
            <person name="McCowan C."/>
            <person name="Murphy C."/>
            <person name="Pearson M."/>
            <person name="Poon T.W."/>
            <person name="Priest M."/>
            <person name="Roberts A."/>
            <person name="Saif S."/>
            <person name="Shea T."/>
            <person name="Sisk P."/>
            <person name="Sykes S."/>
            <person name="Wortman J."/>
            <person name="Nusbaum C."/>
            <person name="Birren B."/>
        </authorList>
    </citation>
    <scope>NUCLEOTIDE SEQUENCE [LARGE SCALE GENOMIC DNA]</scope>
    <source>
        <strain evidence="8">1006PhL</strain>
    </source>
</reference>
<organism evidence="7 8">
    <name type="scientific">Mucor circinelloides f. circinelloides (strain 1006PhL)</name>
    <name type="common">Mucormycosis agent</name>
    <name type="synonym">Calyptromyces circinelloides</name>
    <dbReference type="NCBI Taxonomy" id="1220926"/>
    <lineage>
        <taxon>Eukaryota</taxon>
        <taxon>Fungi</taxon>
        <taxon>Fungi incertae sedis</taxon>
        <taxon>Mucoromycota</taxon>
        <taxon>Mucoromycotina</taxon>
        <taxon>Mucoromycetes</taxon>
        <taxon>Mucorales</taxon>
        <taxon>Mucorineae</taxon>
        <taxon>Mucoraceae</taxon>
        <taxon>Mucor</taxon>
    </lineage>
</organism>
<dbReference type="PANTHER" id="PTHR24409">
    <property type="entry name" value="ZINC FINGER PROTEIN 142"/>
    <property type="match status" value="1"/>
</dbReference>
<keyword evidence="1" id="KW-0479">Metal-binding</keyword>
<dbReference type="eggNOG" id="ENOG502RMF7">
    <property type="taxonomic scope" value="Eukaryota"/>
</dbReference>
<feature type="domain" description="C2H2-type" evidence="6">
    <location>
        <begin position="394"/>
        <end position="417"/>
    </location>
</feature>
<dbReference type="InParanoid" id="S2J904"/>
<proteinExistence type="predicted"/>
<name>S2J904_MUCC1</name>
<dbReference type="Pfam" id="PF12874">
    <property type="entry name" value="zf-met"/>
    <property type="match status" value="2"/>
</dbReference>
<dbReference type="SMART" id="SM00355">
    <property type="entry name" value="ZnF_C2H2"/>
    <property type="match status" value="8"/>
</dbReference>
<evidence type="ECO:0000313" key="7">
    <source>
        <dbReference type="EMBL" id="EPB86129.1"/>
    </source>
</evidence>
<dbReference type="OMA" id="PCKNTIV"/>
<evidence type="ECO:0000313" key="8">
    <source>
        <dbReference type="Proteomes" id="UP000014254"/>
    </source>
</evidence>
<protein>
    <recommendedName>
        <fullName evidence="6">C2H2-type domain-containing protein</fullName>
    </recommendedName>
</protein>
<evidence type="ECO:0000256" key="3">
    <source>
        <dbReference type="ARBA" id="ARBA00022771"/>
    </source>
</evidence>
<accession>S2J904</accession>
<evidence type="ECO:0000256" key="2">
    <source>
        <dbReference type="ARBA" id="ARBA00022737"/>
    </source>
</evidence>
<dbReference type="Proteomes" id="UP000014254">
    <property type="component" value="Unassembled WGS sequence"/>
</dbReference>
<dbReference type="PROSITE" id="PS00028">
    <property type="entry name" value="ZINC_FINGER_C2H2_1"/>
    <property type="match status" value="7"/>
</dbReference>
<keyword evidence="8" id="KW-1185">Reference proteome</keyword>
<dbReference type="AlphaFoldDB" id="S2J904"/>
<dbReference type="VEuPathDB" id="FungiDB:HMPREF1544_07117"/>
<gene>
    <name evidence="7" type="ORF">HMPREF1544_07117</name>
</gene>
<dbReference type="GO" id="GO:0008270">
    <property type="term" value="F:zinc ion binding"/>
    <property type="evidence" value="ECO:0007669"/>
    <property type="project" value="UniProtKB-KW"/>
</dbReference>
<evidence type="ECO:0000259" key="6">
    <source>
        <dbReference type="PROSITE" id="PS50157"/>
    </source>
</evidence>
<keyword evidence="2" id="KW-0677">Repeat</keyword>
<evidence type="ECO:0000256" key="4">
    <source>
        <dbReference type="ARBA" id="ARBA00022833"/>
    </source>
</evidence>
<dbReference type="PROSITE" id="PS50157">
    <property type="entry name" value="ZINC_FINGER_C2H2_2"/>
    <property type="match status" value="5"/>
</dbReference>